<feature type="region of interest" description="Disordered" evidence="1">
    <location>
        <begin position="82"/>
        <end position="118"/>
    </location>
</feature>
<reference evidence="3" key="1">
    <citation type="submission" date="2016-05" db="EMBL/GenBank/DDBJ databases">
        <authorList>
            <person name="Naeem Raeece"/>
        </authorList>
    </citation>
    <scope>NUCLEOTIDE SEQUENCE [LARGE SCALE GENOMIC DNA]</scope>
</reference>
<feature type="non-terminal residue" evidence="2">
    <location>
        <position position="1"/>
    </location>
</feature>
<accession>A0A1A8VWE1</accession>
<proteinExistence type="predicted"/>
<protein>
    <submittedName>
        <fullName evidence="2">Uncharacterized protein</fullName>
    </submittedName>
</protein>
<organism evidence="2 3">
    <name type="scientific">Plasmodium ovale curtisi</name>
    <dbReference type="NCBI Taxonomy" id="864141"/>
    <lineage>
        <taxon>Eukaryota</taxon>
        <taxon>Sar</taxon>
        <taxon>Alveolata</taxon>
        <taxon>Apicomplexa</taxon>
        <taxon>Aconoidasida</taxon>
        <taxon>Haemosporida</taxon>
        <taxon>Plasmodiidae</taxon>
        <taxon>Plasmodium</taxon>
        <taxon>Plasmodium (Plasmodium)</taxon>
    </lineage>
</organism>
<name>A0A1A8VWE1_PLAOA</name>
<evidence type="ECO:0000313" key="3">
    <source>
        <dbReference type="Proteomes" id="UP000078560"/>
    </source>
</evidence>
<sequence length="118" mass="13934">LRQALDIYGVQLASSLSKIILKGHEEFKNKIFFLLNEKKKNDNNTCEKEEYNSTFTNYDENILTKELYTHIREKIMLNEKAYENPKAKNQLTDDSNKSYYKNDPSKDDSYSDDDGEYK</sequence>
<gene>
    <name evidence="2" type="ORF">POVCU2_0028560</name>
</gene>
<evidence type="ECO:0000313" key="2">
    <source>
        <dbReference type="EMBL" id="SBS84897.1"/>
    </source>
</evidence>
<dbReference type="EMBL" id="FLQU01000381">
    <property type="protein sequence ID" value="SBS84897.1"/>
    <property type="molecule type" value="Genomic_DNA"/>
</dbReference>
<dbReference type="AlphaFoldDB" id="A0A1A8VWE1"/>
<dbReference type="Proteomes" id="UP000078560">
    <property type="component" value="Unassembled WGS sequence"/>
</dbReference>
<evidence type="ECO:0000256" key="1">
    <source>
        <dbReference type="SAM" id="MobiDB-lite"/>
    </source>
</evidence>